<dbReference type="InterPro" id="IPR036388">
    <property type="entry name" value="WH-like_DNA-bd_sf"/>
</dbReference>
<dbReference type="PANTHER" id="PTHR33795">
    <property type="entry name" value="INSERTION ELEMENT IS150 PROTEIN INSJ"/>
    <property type="match status" value="1"/>
</dbReference>
<dbReference type="Pfam" id="PF13518">
    <property type="entry name" value="HTH_28"/>
    <property type="match status" value="1"/>
</dbReference>
<reference evidence="3 4" key="1">
    <citation type="submission" date="2017-02" db="EMBL/GenBank/DDBJ databases">
        <authorList>
            <person name="Peterson S.W."/>
        </authorList>
    </citation>
    <scope>NUCLEOTIDE SEQUENCE [LARGE SCALE GENOMIC DNA]</scope>
    <source>
        <strain evidence="3 4">ATCC BAA-909</strain>
    </source>
</reference>
<evidence type="ECO:0000313" key="3">
    <source>
        <dbReference type="EMBL" id="SKA08384.1"/>
    </source>
</evidence>
<evidence type="ECO:0000259" key="2">
    <source>
        <dbReference type="Pfam" id="PF13518"/>
    </source>
</evidence>
<feature type="domain" description="Insertion element IS150 protein InsJ-like helix-turn-helix" evidence="2">
    <location>
        <begin position="10"/>
        <end position="58"/>
    </location>
</feature>
<accession>A0A1T4QXE6</accession>
<dbReference type="Proteomes" id="UP000190395">
    <property type="component" value="Unassembled WGS sequence"/>
</dbReference>
<gene>
    <name evidence="3" type="ORF">SAMN02745152_02151</name>
</gene>
<dbReference type="PANTHER" id="PTHR33795:SF1">
    <property type="entry name" value="INSERTION ELEMENT IS150 PROTEIN INSJ"/>
    <property type="match status" value="1"/>
</dbReference>
<dbReference type="InterPro" id="IPR055247">
    <property type="entry name" value="InsJ-like_HTH"/>
</dbReference>
<dbReference type="RefSeq" id="WP_200806588.1">
    <property type="nucleotide sequence ID" value="NZ_FUXC01000020.1"/>
</dbReference>
<dbReference type="SUPFAM" id="SSF46689">
    <property type="entry name" value="Homeodomain-like"/>
    <property type="match status" value="1"/>
</dbReference>
<dbReference type="GO" id="GO:0043565">
    <property type="term" value="F:sequence-specific DNA binding"/>
    <property type="evidence" value="ECO:0007669"/>
    <property type="project" value="InterPro"/>
</dbReference>
<dbReference type="EMBL" id="FUXC01000020">
    <property type="protein sequence ID" value="SKA08384.1"/>
    <property type="molecule type" value="Genomic_DNA"/>
</dbReference>
<dbReference type="STRING" id="225004.SAMN02745152_02151"/>
<organism evidence="3 4">
    <name type="scientific">Treponema berlinense</name>
    <dbReference type="NCBI Taxonomy" id="225004"/>
    <lineage>
        <taxon>Bacteria</taxon>
        <taxon>Pseudomonadati</taxon>
        <taxon>Spirochaetota</taxon>
        <taxon>Spirochaetia</taxon>
        <taxon>Spirochaetales</taxon>
        <taxon>Treponemataceae</taxon>
        <taxon>Treponema</taxon>
    </lineage>
</organism>
<proteinExistence type="inferred from homology"/>
<dbReference type="GeneID" id="303368471"/>
<protein>
    <submittedName>
        <fullName evidence="3">Transposase and inactivated derivatives</fullName>
    </submittedName>
</protein>
<dbReference type="SUPFAM" id="SSF48295">
    <property type="entry name" value="TrpR-like"/>
    <property type="match status" value="1"/>
</dbReference>
<evidence type="ECO:0000313" key="4">
    <source>
        <dbReference type="Proteomes" id="UP000190395"/>
    </source>
</evidence>
<keyword evidence="4" id="KW-1185">Reference proteome</keyword>
<dbReference type="Gene3D" id="1.10.10.10">
    <property type="entry name" value="Winged helix-like DNA-binding domain superfamily/Winged helix DNA-binding domain"/>
    <property type="match status" value="1"/>
</dbReference>
<sequence length="169" mass="20074">MNKKYSTEFKFKVVQEYQKGEKGSHILGHEMNIHPSMVLSWYHLYKQHGIDGLRTRRTASPYSEEFKEKVQLELRNKAPINFLRAKYHLSPSTLQRWRLECGMAKKSVTRIITREELNALQEKHKGTKDSEIKELLEQLEYAKMENDILKKLATLVQARKEKERRQSEN</sequence>
<dbReference type="InterPro" id="IPR009057">
    <property type="entry name" value="Homeodomain-like_sf"/>
</dbReference>
<dbReference type="InterPro" id="IPR010921">
    <property type="entry name" value="Trp_repressor/repl_initiator"/>
</dbReference>
<evidence type="ECO:0000256" key="1">
    <source>
        <dbReference type="ARBA" id="ARBA00038232"/>
    </source>
</evidence>
<dbReference type="AlphaFoldDB" id="A0A1T4QXE6"/>
<comment type="similarity">
    <text evidence="1">Belongs to the IS150/IS1296 orfA family.</text>
</comment>
<dbReference type="InterPro" id="IPR052057">
    <property type="entry name" value="IS150/IS1296_orfA-like"/>
</dbReference>
<name>A0A1T4QXE6_9SPIR</name>